<dbReference type="AlphaFoldDB" id="A0A8S1EYX5"/>
<proteinExistence type="predicted"/>
<sequence length="181" mass="20691">MLAAVLLLSRLVDADLSNRNLTISPQDPTFHYVNISLPAAIVRIRCNHCDVQRCRPLPFCYSIVNRENERSRGDYCADMSQMSSLVGAQLDATTSSARRRRRIADGCLPSIADSAISYCVCRTFNDDTREYEQLGRIRIWRYQSLKFYGELQQQQQNSAMLPIRLELLLLLLLLHVVGRLV</sequence>
<reference evidence="1 2" key="1">
    <citation type="submission" date="2020-04" db="EMBL/GenBank/DDBJ databases">
        <authorList>
            <person name="Laetsch R D."/>
            <person name="Stevens L."/>
            <person name="Kumar S."/>
            <person name="Blaxter L. M."/>
        </authorList>
    </citation>
    <scope>NUCLEOTIDE SEQUENCE [LARGE SCALE GENOMIC DNA]</scope>
</reference>
<dbReference type="Proteomes" id="UP000494206">
    <property type="component" value="Unassembled WGS sequence"/>
</dbReference>
<evidence type="ECO:0000313" key="1">
    <source>
        <dbReference type="EMBL" id="CAB3405004.1"/>
    </source>
</evidence>
<dbReference type="OrthoDB" id="5834354at2759"/>
<dbReference type="EMBL" id="CADEPM010000004">
    <property type="protein sequence ID" value="CAB3405004.1"/>
    <property type="molecule type" value="Genomic_DNA"/>
</dbReference>
<comment type="caution">
    <text evidence="1">The sequence shown here is derived from an EMBL/GenBank/DDBJ whole genome shotgun (WGS) entry which is preliminary data.</text>
</comment>
<organism evidence="1 2">
    <name type="scientific">Caenorhabditis bovis</name>
    <dbReference type="NCBI Taxonomy" id="2654633"/>
    <lineage>
        <taxon>Eukaryota</taxon>
        <taxon>Metazoa</taxon>
        <taxon>Ecdysozoa</taxon>
        <taxon>Nematoda</taxon>
        <taxon>Chromadorea</taxon>
        <taxon>Rhabditida</taxon>
        <taxon>Rhabditina</taxon>
        <taxon>Rhabditomorpha</taxon>
        <taxon>Rhabditoidea</taxon>
        <taxon>Rhabditidae</taxon>
        <taxon>Peloderinae</taxon>
        <taxon>Caenorhabditis</taxon>
    </lineage>
</organism>
<evidence type="ECO:0000313" key="2">
    <source>
        <dbReference type="Proteomes" id="UP000494206"/>
    </source>
</evidence>
<accession>A0A8S1EYX5</accession>
<protein>
    <submittedName>
        <fullName evidence="1">Uncharacterized protein</fullName>
    </submittedName>
</protein>
<gene>
    <name evidence="1" type="ORF">CBOVIS_LOCUS7256</name>
</gene>
<name>A0A8S1EYX5_9PELO</name>
<keyword evidence="2" id="KW-1185">Reference proteome</keyword>